<comment type="activity regulation">
    <text evidence="9">Activated by a monovalent cation that binds near, but not in, the active site. The most likely occupant of the site in vivo is potassium. Ion binding induces a conformational change that may alter substrate affinity.</text>
</comment>
<keyword evidence="3 9" id="KW-0547">Nucleotide-binding</keyword>
<comment type="catalytic activity">
    <reaction evidence="9">
        <text>D-ribose + ATP = D-ribose 5-phosphate + ADP + H(+)</text>
        <dbReference type="Rhea" id="RHEA:13697"/>
        <dbReference type="ChEBI" id="CHEBI:15378"/>
        <dbReference type="ChEBI" id="CHEBI:30616"/>
        <dbReference type="ChEBI" id="CHEBI:47013"/>
        <dbReference type="ChEBI" id="CHEBI:78346"/>
        <dbReference type="ChEBI" id="CHEBI:456216"/>
        <dbReference type="EC" id="2.7.1.15"/>
    </reaction>
</comment>
<comment type="caution">
    <text evidence="11">The sequence shown here is derived from an EMBL/GenBank/DDBJ whole genome shotgun (WGS) entry which is preliminary data.</text>
</comment>
<dbReference type="SUPFAM" id="SSF53613">
    <property type="entry name" value="Ribokinase-like"/>
    <property type="match status" value="1"/>
</dbReference>
<dbReference type="EC" id="2.7.1.15" evidence="9"/>
<name>A0ABS3KTM9_9PROT</name>
<accession>A0ABS3KTM9</accession>
<keyword evidence="4 9" id="KW-0418">Kinase</keyword>
<keyword evidence="1 9" id="KW-0808">Transferase</keyword>
<dbReference type="Gene3D" id="3.40.1190.20">
    <property type="match status" value="1"/>
</dbReference>
<keyword evidence="8 9" id="KW-0119">Carbohydrate metabolism</keyword>
<comment type="caution">
    <text evidence="9">Lacks conserved residue(s) required for the propagation of feature annotation.</text>
</comment>
<evidence type="ECO:0000313" key="11">
    <source>
        <dbReference type="EMBL" id="MBO1080834.1"/>
    </source>
</evidence>
<dbReference type="PANTHER" id="PTHR10584:SF166">
    <property type="entry name" value="RIBOKINASE"/>
    <property type="match status" value="1"/>
</dbReference>
<evidence type="ECO:0000256" key="2">
    <source>
        <dbReference type="ARBA" id="ARBA00022723"/>
    </source>
</evidence>
<evidence type="ECO:0000256" key="1">
    <source>
        <dbReference type="ARBA" id="ARBA00022679"/>
    </source>
</evidence>
<evidence type="ECO:0000256" key="6">
    <source>
        <dbReference type="ARBA" id="ARBA00022842"/>
    </source>
</evidence>
<feature type="binding site" evidence="9">
    <location>
        <begin position="38"/>
        <end position="42"/>
    </location>
    <ligand>
        <name>substrate</name>
    </ligand>
</feature>
<feature type="binding site" evidence="9">
    <location>
        <begin position="211"/>
        <end position="216"/>
    </location>
    <ligand>
        <name>ATP</name>
        <dbReference type="ChEBI" id="CHEBI:30616"/>
    </ligand>
</feature>
<feature type="binding site" evidence="9">
    <location>
        <position position="278"/>
    </location>
    <ligand>
        <name>K(+)</name>
        <dbReference type="ChEBI" id="CHEBI:29103"/>
    </ligand>
</feature>
<protein>
    <recommendedName>
        <fullName evidence="9">Ribokinase</fullName>
        <shortName evidence="9">RK</shortName>
        <ecNumber evidence="9">2.7.1.15</ecNumber>
    </recommendedName>
</protein>
<feature type="binding site" evidence="9">
    <location>
        <position position="136"/>
    </location>
    <ligand>
        <name>substrate</name>
    </ligand>
</feature>
<organism evidence="11 12">
    <name type="scientific">Roseomonas haemaphysalidis</name>
    <dbReference type="NCBI Taxonomy" id="2768162"/>
    <lineage>
        <taxon>Bacteria</taxon>
        <taxon>Pseudomonadati</taxon>
        <taxon>Pseudomonadota</taxon>
        <taxon>Alphaproteobacteria</taxon>
        <taxon>Acetobacterales</taxon>
        <taxon>Roseomonadaceae</taxon>
        <taxon>Roseomonas</taxon>
    </lineage>
</organism>
<dbReference type="Pfam" id="PF00294">
    <property type="entry name" value="PfkB"/>
    <property type="match status" value="1"/>
</dbReference>
<comment type="subcellular location">
    <subcellularLocation>
        <location evidence="9">Cytoplasm</location>
    </subcellularLocation>
</comment>
<feature type="binding site" evidence="9">
    <location>
        <begin position="10"/>
        <end position="12"/>
    </location>
    <ligand>
        <name>substrate</name>
    </ligand>
</feature>
<dbReference type="InterPro" id="IPR002139">
    <property type="entry name" value="Ribo/fructo_kinase"/>
</dbReference>
<keyword evidence="2 9" id="KW-0479">Metal-binding</keyword>
<keyword evidence="6 9" id="KW-0460">Magnesium</keyword>
<comment type="similarity">
    <text evidence="9">Belongs to the carbohydrate kinase PfkB family. Ribokinase subfamily.</text>
</comment>
<keyword evidence="7 9" id="KW-0630">Potassium</keyword>
<feature type="binding site" evidence="9">
    <location>
        <position position="239"/>
    </location>
    <ligand>
        <name>K(+)</name>
        <dbReference type="ChEBI" id="CHEBI:29103"/>
    </ligand>
</feature>
<comment type="pathway">
    <text evidence="9">Carbohydrate metabolism; D-ribose degradation; D-ribose 5-phosphate from beta-D-ribopyranose: step 2/2.</text>
</comment>
<feature type="binding site" evidence="9">
    <location>
        <position position="243"/>
    </location>
    <ligand>
        <name>substrate</name>
    </ligand>
</feature>
<keyword evidence="9" id="KW-0963">Cytoplasm</keyword>
<reference evidence="11 12" key="1">
    <citation type="submission" date="2020-09" db="EMBL/GenBank/DDBJ databases">
        <title>Roseomonas.</title>
        <authorList>
            <person name="Zhu W."/>
        </authorList>
    </citation>
    <scope>NUCLEOTIDE SEQUENCE [LARGE SCALE GENOMIC DNA]</scope>
    <source>
        <strain evidence="11 12">573</strain>
    </source>
</reference>
<comment type="subunit">
    <text evidence="9">Homodimer.</text>
</comment>
<keyword evidence="12" id="KW-1185">Reference proteome</keyword>
<feature type="active site" description="Proton acceptor" evidence="9">
    <location>
        <position position="243"/>
    </location>
</feature>
<dbReference type="InterPro" id="IPR029056">
    <property type="entry name" value="Ribokinase-like"/>
</dbReference>
<dbReference type="HAMAP" id="MF_01987">
    <property type="entry name" value="Ribokinase"/>
    <property type="match status" value="1"/>
</dbReference>
<feature type="binding site" evidence="9">
    <location>
        <begin position="242"/>
        <end position="243"/>
    </location>
    <ligand>
        <name>ATP</name>
        <dbReference type="ChEBI" id="CHEBI:30616"/>
    </ligand>
</feature>
<dbReference type="InterPro" id="IPR011877">
    <property type="entry name" value="Ribokinase"/>
</dbReference>
<dbReference type="InterPro" id="IPR011611">
    <property type="entry name" value="PfkB_dom"/>
</dbReference>
<dbReference type="PRINTS" id="PR00990">
    <property type="entry name" value="RIBOKINASE"/>
</dbReference>
<sequence>MSVLVFGSANADLVFSTPTLPAPGHTVLGDSWQASPGGKGANQATAAARAGAMTSFAGAVGTDALAEVALSGMLAAGVELSRLARTGMATGAAAICVDAGGANQIAVASGANAVVAAAQVEDAALTPDTVLLLQMEVPVAEMALLVDRARARGARIILNLAPPAPVPEAMLRQLDLLIANEHEADWLAGRLGVPPDAGSLRAALSIDVVVTRGEQGAEVATGDGLHHQPAFRTRAVDTTGAGDCWCGTLAAALDGGATLAEAMRRASAAAAIAVGRPGAAAAMPTAAETATLLAGAAA</sequence>
<dbReference type="EMBL" id="JACTNG010000010">
    <property type="protein sequence ID" value="MBO1080834.1"/>
    <property type="molecule type" value="Genomic_DNA"/>
</dbReference>
<dbReference type="Proteomes" id="UP001518989">
    <property type="component" value="Unassembled WGS sequence"/>
</dbReference>
<evidence type="ECO:0000259" key="10">
    <source>
        <dbReference type="Pfam" id="PF00294"/>
    </source>
</evidence>
<dbReference type="RefSeq" id="WP_207419004.1">
    <property type="nucleotide sequence ID" value="NZ_CP061177.1"/>
</dbReference>
<comment type="function">
    <text evidence="9">Catalyzes the phosphorylation of ribose at O-5 in a reaction requiring ATP and magnesium. The resulting D-ribose-5-phosphate can then be used either for sythesis of nucleotides, histidine, and tryptophan, or as a component of the pentose phosphate pathway.</text>
</comment>
<comment type="cofactor">
    <cofactor evidence="9">
        <name>Mg(2+)</name>
        <dbReference type="ChEBI" id="CHEBI:18420"/>
    </cofactor>
    <text evidence="9">Requires a divalent cation, most likely magnesium in vivo, as an electrophilic catalyst to aid phosphoryl group transfer. It is the chelate of the metal and the nucleotide that is the actual substrate.</text>
</comment>
<feature type="binding site" evidence="9">
    <location>
        <position position="180"/>
    </location>
    <ligand>
        <name>ATP</name>
        <dbReference type="ChEBI" id="CHEBI:30616"/>
    </ligand>
</feature>
<feature type="binding site" evidence="9">
    <location>
        <position position="273"/>
    </location>
    <ligand>
        <name>K(+)</name>
        <dbReference type="ChEBI" id="CHEBI:29103"/>
    </ligand>
</feature>
<feature type="binding site" evidence="9">
    <location>
        <position position="237"/>
    </location>
    <ligand>
        <name>K(+)</name>
        <dbReference type="ChEBI" id="CHEBI:29103"/>
    </ligand>
</feature>
<evidence type="ECO:0000256" key="7">
    <source>
        <dbReference type="ARBA" id="ARBA00022958"/>
    </source>
</evidence>
<evidence type="ECO:0000256" key="9">
    <source>
        <dbReference type="HAMAP-Rule" id="MF_01987"/>
    </source>
</evidence>
<feature type="binding site" evidence="9">
    <location>
        <position position="276"/>
    </location>
    <ligand>
        <name>K(+)</name>
        <dbReference type="ChEBI" id="CHEBI:29103"/>
    </ligand>
</feature>
<feature type="domain" description="Carbohydrate kinase PfkB" evidence="10">
    <location>
        <begin position="2"/>
        <end position="285"/>
    </location>
</feature>
<gene>
    <name evidence="9" type="primary">rbsK</name>
    <name evidence="11" type="ORF">IAI61_17465</name>
</gene>
<dbReference type="PANTHER" id="PTHR10584">
    <property type="entry name" value="SUGAR KINASE"/>
    <property type="match status" value="1"/>
</dbReference>
<evidence type="ECO:0000256" key="4">
    <source>
        <dbReference type="ARBA" id="ARBA00022777"/>
    </source>
</evidence>
<evidence type="ECO:0000256" key="5">
    <source>
        <dbReference type="ARBA" id="ARBA00022840"/>
    </source>
</evidence>
<keyword evidence="5 9" id="KW-0067">ATP-binding</keyword>
<evidence type="ECO:0000256" key="8">
    <source>
        <dbReference type="ARBA" id="ARBA00023277"/>
    </source>
</evidence>
<evidence type="ECO:0000313" key="12">
    <source>
        <dbReference type="Proteomes" id="UP001518989"/>
    </source>
</evidence>
<proteinExistence type="inferred from homology"/>
<evidence type="ECO:0000256" key="3">
    <source>
        <dbReference type="ARBA" id="ARBA00022741"/>
    </source>
</evidence>